<sequence length="42" mass="4874">MTKSSSSLFGHQNLMKFNKLFSFIKAKYLSICAFFNQIHSDL</sequence>
<organism evidence="1 2">
    <name type="scientific">Acinetobacter haemolyticus ATCC 19194</name>
    <dbReference type="NCBI Taxonomy" id="707232"/>
    <lineage>
        <taxon>Bacteria</taxon>
        <taxon>Pseudomonadati</taxon>
        <taxon>Pseudomonadota</taxon>
        <taxon>Gammaproteobacteria</taxon>
        <taxon>Moraxellales</taxon>
        <taxon>Moraxellaceae</taxon>
        <taxon>Acinetobacter</taxon>
    </lineage>
</organism>
<comment type="caution">
    <text evidence="1">The sequence shown here is derived from an EMBL/GenBank/DDBJ whole genome shotgun (WGS) entry which is preliminary data.</text>
</comment>
<name>D4XP28_ACIHA</name>
<evidence type="ECO:0000313" key="1">
    <source>
        <dbReference type="EMBL" id="EFF83038.1"/>
    </source>
</evidence>
<accession>D4XP28</accession>
<dbReference type="HOGENOM" id="CLU_3245811_0_0_6"/>
<protein>
    <submittedName>
        <fullName evidence="1">Uncharacterized protein</fullName>
    </submittedName>
</protein>
<dbReference type="Proteomes" id="UP000003085">
    <property type="component" value="Unassembled WGS sequence"/>
</dbReference>
<evidence type="ECO:0000313" key="2">
    <source>
        <dbReference type="Proteomes" id="UP000003085"/>
    </source>
</evidence>
<gene>
    <name evidence="1" type="ORF">HMP0015_1470</name>
</gene>
<dbReference type="EMBL" id="ADMT01000135">
    <property type="protein sequence ID" value="EFF83038.1"/>
    <property type="molecule type" value="Genomic_DNA"/>
</dbReference>
<proteinExistence type="predicted"/>
<reference evidence="2" key="1">
    <citation type="submission" date="2010-03" db="EMBL/GenBank/DDBJ databases">
        <title>Complete sequence of Mobiluncus curtisii ATCC 43063.</title>
        <authorList>
            <person name="Muzny D."/>
            <person name="Qin X."/>
            <person name="Deng J."/>
            <person name="Jiang H."/>
            <person name="Liu Y."/>
            <person name="Qu J."/>
            <person name="Song X.-Z."/>
            <person name="Zhang L."/>
            <person name="Thornton R."/>
            <person name="Coyle M."/>
            <person name="Francisco L."/>
            <person name="Jackson L."/>
            <person name="Javaid M."/>
            <person name="Korchina V."/>
            <person name="Kovar C."/>
            <person name="Mata R."/>
            <person name="Mathew T."/>
            <person name="Ngo R."/>
            <person name="Nguyen L."/>
            <person name="Nguyen N."/>
            <person name="Okwuonu G."/>
            <person name="Ongeri F."/>
            <person name="Pham C."/>
            <person name="Simmons D."/>
            <person name="Wilczek-Boney K."/>
            <person name="Hale W."/>
            <person name="Jakkamsetti A."/>
            <person name="Pham P."/>
            <person name="Ruth R."/>
            <person name="San Lucas F."/>
            <person name="Warren J."/>
            <person name="Zhang J."/>
            <person name="Zhao Z."/>
            <person name="Zhou C."/>
            <person name="Zhu D."/>
            <person name="Lee S."/>
            <person name="Bess C."/>
            <person name="Blankenburg K."/>
            <person name="Forbes L."/>
            <person name="Fu Q."/>
            <person name="Gubbala S."/>
            <person name="Hirani K."/>
            <person name="Jayaseelan J.C."/>
            <person name="Lara F."/>
            <person name="Munidasa M."/>
            <person name="Palculict T."/>
            <person name="Patil S."/>
            <person name="Pu L.-L."/>
            <person name="Saada N."/>
            <person name="Tang L."/>
            <person name="Weissenberger G."/>
            <person name="Zhu Y."/>
            <person name="Hemphill L."/>
            <person name="Shang Y."/>
            <person name="Youmans B."/>
            <person name="Ayvaz T."/>
            <person name="Ross M."/>
            <person name="Santibanez J."/>
            <person name="Aqrawi P."/>
            <person name="Gross S."/>
            <person name="Joshi V."/>
            <person name="Fowler G."/>
            <person name="Nazareth L."/>
            <person name="Reid J."/>
            <person name="Worley K."/>
            <person name="Petrosino J."/>
            <person name="Highlander S."/>
            <person name="Gibbs R."/>
            <person name="Gibbs R."/>
        </authorList>
    </citation>
    <scope>NUCLEOTIDE SEQUENCE [LARGE SCALE GENOMIC DNA]</scope>
    <source>
        <strain evidence="2">ATCC 19194</strain>
    </source>
</reference>
<dbReference type="AlphaFoldDB" id="D4XP28"/>